<name>A0A6C0AKD1_9ZZZZ</name>
<keyword evidence="7" id="KW-0472">Membrane</keyword>
<protein>
    <recommendedName>
        <fullName evidence="1">riboflavin kinase</fullName>
        <ecNumber evidence="1">2.7.1.26</ecNumber>
    </recommendedName>
</protein>
<dbReference type="GO" id="GO:0005524">
    <property type="term" value="F:ATP binding"/>
    <property type="evidence" value="ECO:0007669"/>
    <property type="project" value="UniProtKB-KW"/>
</dbReference>
<keyword evidence="7" id="KW-1133">Transmembrane helix</keyword>
<keyword evidence="5" id="KW-0547">Nucleotide-binding</keyword>
<evidence type="ECO:0000256" key="4">
    <source>
        <dbReference type="ARBA" id="ARBA00022679"/>
    </source>
</evidence>
<evidence type="ECO:0000256" key="1">
    <source>
        <dbReference type="ARBA" id="ARBA00012105"/>
    </source>
</evidence>
<evidence type="ECO:0000256" key="7">
    <source>
        <dbReference type="SAM" id="Phobius"/>
    </source>
</evidence>
<dbReference type="AlphaFoldDB" id="A0A6C0AKD1"/>
<reference evidence="9" key="1">
    <citation type="journal article" date="2020" name="Nature">
        <title>Giant virus diversity and host interactions through global metagenomics.</title>
        <authorList>
            <person name="Schulz F."/>
            <person name="Roux S."/>
            <person name="Paez-Espino D."/>
            <person name="Jungbluth S."/>
            <person name="Walsh D.A."/>
            <person name="Denef V.J."/>
            <person name="McMahon K.D."/>
            <person name="Konstantinidis K.T."/>
            <person name="Eloe-Fadrosh E.A."/>
            <person name="Kyrpides N.C."/>
            <person name="Woyke T."/>
        </authorList>
    </citation>
    <scope>NUCLEOTIDE SEQUENCE</scope>
    <source>
        <strain evidence="9">GVMAG-S-1039698-54</strain>
    </source>
</reference>
<dbReference type="GO" id="GO:0009231">
    <property type="term" value="P:riboflavin biosynthetic process"/>
    <property type="evidence" value="ECO:0007669"/>
    <property type="project" value="InterPro"/>
</dbReference>
<evidence type="ECO:0000313" key="9">
    <source>
        <dbReference type="EMBL" id="QHS80192.1"/>
    </source>
</evidence>
<proteinExistence type="predicted"/>
<dbReference type="SUPFAM" id="SSF82114">
    <property type="entry name" value="Riboflavin kinase-like"/>
    <property type="match status" value="1"/>
</dbReference>
<dbReference type="Gene3D" id="2.40.30.30">
    <property type="entry name" value="Riboflavin kinase-like"/>
    <property type="match status" value="1"/>
</dbReference>
<organism evidence="9">
    <name type="scientific">viral metagenome</name>
    <dbReference type="NCBI Taxonomy" id="1070528"/>
    <lineage>
        <taxon>unclassified sequences</taxon>
        <taxon>metagenomes</taxon>
        <taxon>organismal metagenomes</taxon>
    </lineage>
</organism>
<keyword evidence="2" id="KW-0285">Flavoprotein</keyword>
<keyword evidence="6" id="KW-0067">ATP-binding</keyword>
<dbReference type="InterPro" id="IPR015865">
    <property type="entry name" value="Riboflavin_kinase_bac/euk"/>
</dbReference>
<dbReference type="EMBL" id="MN740675">
    <property type="protein sequence ID" value="QHS80192.1"/>
    <property type="molecule type" value="Genomic_DNA"/>
</dbReference>
<dbReference type="GO" id="GO:0008531">
    <property type="term" value="F:riboflavin kinase activity"/>
    <property type="evidence" value="ECO:0007669"/>
    <property type="project" value="UniProtKB-EC"/>
</dbReference>
<feature type="domain" description="Riboflavin kinase" evidence="8">
    <location>
        <begin position="44"/>
        <end position="125"/>
    </location>
</feature>
<feature type="transmembrane region" description="Helical" evidence="7">
    <location>
        <begin position="20"/>
        <end position="38"/>
    </location>
</feature>
<evidence type="ECO:0000256" key="3">
    <source>
        <dbReference type="ARBA" id="ARBA00022643"/>
    </source>
</evidence>
<evidence type="ECO:0000256" key="6">
    <source>
        <dbReference type="ARBA" id="ARBA00022840"/>
    </source>
</evidence>
<evidence type="ECO:0000256" key="2">
    <source>
        <dbReference type="ARBA" id="ARBA00022630"/>
    </source>
</evidence>
<keyword evidence="3" id="KW-0288">FMN</keyword>
<sequence length="169" mass="19182">MILSKLLYIMIISNKMNKYIIIFLIMTIFFMCIINTKIKENYNNINGKVIRGSGIATKMVDYPTANMKNNIGLDCGVYSGVSNYGKCTIISLNKTEDLEVHIHNFKKNIYNKLLKIKNIKKIPTETSGAIDLINNGCNGNTNNMLEYDKVKNLLTDTNINKLFSDININ</sequence>
<dbReference type="InterPro" id="IPR023465">
    <property type="entry name" value="Riboflavin_kinase_dom_sf"/>
</dbReference>
<keyword evidence="7" id="KW-0812">Transmembrane</keyword>
<dbReference type="Pfam" id="PF01687">
    <property type="entry name" value="Flavokinase"/>
    <property type="match status" value="1"/>
</dbReference>
<evidence type="ECO:0000256" key="5">
    <source>
        <dbReference type="ARBA" id="ARBA00022741"/>
    </source>
</evidence>
<evidence type="ECO:0000259" key="8">
    <source>
        <dbReference type="Pfam" id="PF01687"/>
    </source>
</evidence>
<accession>A0A6C0AKD1</accession>
<dbReference type="EC" id="2.7.1.26" evidence="1"/>
<keyword evidence="4" id="KW-0808">Transferase</keyword>